<dbReference type="InterPro" id="IPR044696">
    <property type="entry name" value="WIP1/2/3"/>
</dbReference>
<sequence length="457" mass="51584">MWGTPSVHNDVGKCERPIDYNGKQSHESHDMSTCEQQEIKEELRKNHQPSRGWDPLVVSVLKLQSVQGALEKEIHKFGEIGKDLHSLCDDSSKSSLVEKQLEEFRCIPREKVSQIVELEATIDHRKFPKELGGTIELQQRCQEIDEELEGLLMQRIEAEVEHLAITRATDNWSKILVEYQMKLLEEQRSLAEEQMSTTRKIGDVEIRAVVLKGQAEESGTYCREISRKRVVRYTSCFLVQFILLVLVLELFFLHLLPDSSVSSRGSSACHYFQPLTILVVEAPLLDNPPAILLLISTDPLALDVLRAKVDIIPSPNATSDLKLGANLDTQKCLLHLAANSLPCAVFANFNVARADYEILESFHVPSHLRAFSDCLACCGPVDLSFRGYFFPWGNRRERLSLMAITAISMFQVISKFESVKMAIKKLNLELGDILAVAIKVRVELDIAQTVLQFAPLF</sequence>
<dbReference type="AlphaFoldDB" id="A0AAD3S7U2"/>
<dbReference type="PANTHER" id="PTHR34562">
    <property type="entry name" value="WPP DOMAIN-INTERACTING PROTEIN 2"/>
    <property type="match status" value="1"/>
</dbReference>
<keyword evidence="3" id="KW-0812">Transmembrane</keyword>
<feature type="compositionally biased region" description="Basic and acidic residues" evidence="2">
    <location>
        <begin position="10"/>
        <end position="30"/>
    </location>
</feature>
<dbReference type="PANTHER" id="PTHR34562:SF8">
    <property type="entry name" value="WPP DOMAIN-INTERACTING PROTEIN 1"/>
    <property type="match status" value="1"/>
</dbReference>
<feature type="coiled-coil region" evidence="1">
    <location>
        <begin position="141"/>
        <end position="201"/>
    </location>
</feature>
<gene>
    <name evidence="4" type="ORF">Nepgr_007731</name>
</gene>
<feature type="transmembrane region" description="Helical" evidence="3">
    <location>
        <begin position="233"/>
        <end position="256"/>
    </location>
</feature>
<keyword evidence="1" id="KW-0175">Coiled coil</keyword>
<dbReference type="EMBL" id="BSYO01000006">
    <property type="protein sequence ID" value="GMH05891.1"/>
    <property type="molecule type" value="Genomic_DNA"/>
</dbReference>
<protein>
    <submittedName>
        <fullName evidence="4">Uncharacterized protein</fullName>
    </submittedName>
</protein>
<reference evidence="4" key="1">
    <citation type="submission" date="2023-05" db="EMBL/GenBank/DDBJ databases">
        <title>Nepenthes gracilis genome sequencing.</title>
        <authorList>
            <person name="Fukushima K."/>
        </authorList>
    </citation>
    <scope>NUCLEOTIDE SEQUENCE</scope>
    <source>
        <strain evidence="4">SING2019-196</strain>
    </source>
</reference>
<evidence type="ECO:0000313" key="4">
    <source>
        <dbReference type="EMBL" id="GMH05891.1"/>
    </source>
</evidence>
<accession>A0AAD3S7U2</accession>
<evidence type="ECO:0000256" key="2">
    <source>
        <dbReference type="SAM" id="MobiDB-lite"/>
    </source>
</evidence>
<evidence type="ECO:0000256" key="3">
    <source>
        <dbReference type="SAM" id="Phobius"/>
    </source>
</evidence>
<dbReference type="Proteomes" id="UP001279734">
    <property type="component" value="Unassembled WGS sequence"/>
</dbReference>
<feature type="region of interest" description="Disordered" evidence="2">
    <location>
        <begin position="1"/>
        <end position="30"/>
    </location>
</feature>
<keyword evidence="3" id="KW-0472">Membrane</keyword>
<proteinExistence type="predicted"/>
<organism evidence="4 5">
    <name type="scientific">Nepenthes gracilis</name>
    <name type="common">Slender pitcher plant</name>
    <dbReference type="NCBI Taxonomy" id="150966"/>
    <lineage>
        <taxon>Eukaryota</taxon>
        <taxon>Viridiplantae</taxon>
        <taxon>Streptophyta</taxon>
        <taxon>Embryophyta</taxon>
        <taxon>Tracheophyta</taxon>
        <taxon>Spermatophyta</taxon>
        <taxon>Magnoliopsida</taxon>
        <taxon>eudicotyledons</taxon>
        <taxon>Gunneridae</taxon>
        <taxon>Pentapetalae</taxon>
        <taxon>Caryophyllales</taxon>
        <taxon>Nepenthaceae</taxon>
        <taxon>Nepenthes</taxon>
    </lineage>
</organism>
<keyword evidence="3" id="KW-1133">Transmembrane helix</keyword>
<evidence type="ECO:0000256" key="1">
    <source>
        <dbReference type="SAM" id="Coils"/>
    </source>
</evidence>
<evidence type="ECO:0000313" key="5">
    <source>
        <dbReference type="Proteomes" id="UP001279734"/>
    </source>
</evidence>
<comment type="caution">
    <text evidence="4">The sequence shown here is derived from an EMBL/GenBank/DDBJ whole genome shotgun (WGS) entry which is preliminary data.</text>
</comment>
<name>A0AAD3S7U2_NEPGR</name>
<keyword evidence="5" id="KW-1185">Reference proteome</keyword>